<reference evidence="6 7" key="1">
    <citation type="submission" date="2019-10" db="EMBL/GenBank/DDBJ databases">
        <title>Nonomuraea sp. nov., isolated from Phyllanthus amarus.</title>
        <authorList>
            <person name="Klykleung N."/>
            <person name="Tanasupawat S."/>
        </authorList>
    </citation>
    <scope>NUCLEOTIDE SEQUENCE [LARGE SCALE GENOMIC DNA]</scope>
    <source>
        <strain evidence="6 7">CR1-09</strain>
    </source>
</reference>
<dbReference type="InterPro" id="IPR036188">
    <property type="entry name" value="FAD/NAD-bd_sf"/>
</dbReference>
<dbReference type="InterPro" id="IPR050641">
    <property type="entry name" value="RIFMO-like"/>
</dbReference>
<evidence type="ECO:0000313" key="6">
    <source>
        <dbReference type="EMBL" id="KAB8175364.1"/>
    </source>
</evidence>
<comment type="similarity">
    <text evidence="2">Belongs to the PheA/TfdB FAD monooxygenase family.</text>
</comment>
<dbReference type="Gene3D" id="3.50.50.60">
    <property type="entry name" value="FAD/NAD(P)-binding domain"/>
    <property type="match status" value="1"/>
</dbReference>
<dbReference type="PANTHER" id="PTHR43004:SF19">
    <property type="entry name" value="BINDING MONOOXYGENASE, PUTATIVE (JCVI)-RELATED"/>
    <property type="match status" value="1"/>
</dbReference>
<protein>
    <submittedName>
        <fullName evidence="6">2-polyprenyl-6-methoxyphenol hydroxylase</fullName>
    </submittedName>
</protein>
<keyword evidence="4" id="KW-0274">FAD</keyword>
<sequence length="512" mass="54895">MTDIDVEVVICGSGAAGETLAIELARRGVSFLLIDKAAHPFVGSRGKGIQSRTQEVFEDLGVIDKIIASGGEYPLQRSYTDDGPVDINVIDMPGPTPDEPYHIALLVPQFLTERRLRERLAELGHAPHYDHELVGFDQDEDGVSARIVTPGGARTVRARYLVGADGGSSFVRKALGVAFDGETLGVRAVVADVIVEGVSFEVWHRWGRGAADQIMLCPLYGTEMFQLMGPVPFDVDVDLSARGLTALLRERTGRDDVLIKSVSWASVFEMNARLAGTYQVGRVFLTGDAAHVHPPTGGQGLNTSVQDAYNLGWKLAAALGGAPDRLLTSYERERRPIAEAVLGLSKRLLEAAKNRDMSRNRAVSQLDLGYPDSPLTLIDPQRTTGVLAGDRAPDAPVTGAGGVPTRLFSLFQGTHWTLIGYDVPAGDAPAARRDVHVHTIGERGDIVDTGRHVRDGYGLAPGQWVLVRPDGYVAAVTADVNVIEAYLETHLGLTASASPRQHAIPAANGASR</sequence>
<evidence type="ECO:0000256" key="4">
    <source>
        <dbReference type="ARBA" id="ARBA00022827"/>
    </source>
</evidence>
<dbReference type="PANTHER" id="PTHR43004">
    <property type="entry name" value="TRK SYSTEM POTASSIUM UPTAKE PROTEIN"/>
    <property type="match status" value="1"/>
</dbReference>
<evidence type="ECO:0000259" key="5">
    <source>
        <dbReference type="Pfam" id="PF01494"/>
    </source>
</evidence>
<organism evidence="6 7">
    <name type="scientific">Microbispora catharanthi</name>
    <dbReference type="NCBI Taxonomy" id="1712871"/>
    <lineage>
        <taxon>Bacteria</taxon>
        <taxon>Bacillati</taxon>
        <taxon>Actinomycetota</taxon>
        <taxon>Actinomycetes</taxon>
        <taxon>Streptosporangiales</taxon>
        <taxon>Streptosporangiaceae</taxon>
        <taxon>Microbispora</taxon>
    </lineage>
</organism>
<dbReference type="Gene3D" id="3.40.30.120">
    <property type="match status" value="1"/>
</dbReference>
<keyword evidence="3" id="KW-0285">Flavoprotein</keyword>
<dbReference type="PRINTS" id="PR00420">
    <property type="entry name" value="RNGMNOXGNASE"/>
</dbReference>
<comment type="caution">
    <text evidence="6">The sequence shown here is derived from an EMBL/GenBank/DDBJ whole genome shotgun (WGS) entry which is preliminary data.</text>
</comment>
<evidence type="ECO:0000313" key="7">
    <source>
        <dbReference type="Proteomes" id="UP000313066"/>
    </source>
</evidence>
<evidence type="ECO:0000256" key="3">
    <source>
        <dbReference type="ARBA" id="ARBA00022630"/>
    </source>
</evidence>
<dbReference type="AlphaFoldDB" id="A0A5N6B3L3"/>
<keyword evidence="7" id="KW-1185">Reference proteome</keyword>
<dbReference type="Pfam" id="PF01494">
    <property type="entry name" value="FAD_binding_3"/>
    <property type="match status" value="1"/>
</dbReference>
<dbReference type="GO" id="GO:0016709">
    <property type="term" value="F:oxidoreductase activity, acting on paired donors, with incorporation or reduction of molecular oxygen, NAD(P)H as one donor, and incorporation of one atom of oxygen"/>
    <property type="evidence" value="ECO:0007669"/>
    <property type="project" value="UniProtKB-ARBA"/>
</dbReference>
<dbReference type="SUPFAM" id="SSF52833">
    <property type="entry name" value="Thioredoxin-like"/>
    <property type="match status" value="1"/>
</dbReference>
<dbReference type="SUPFAM" id="SSF51905">
    <property type="entry name" value="FAD/NAD(P)-binding domain"/>
    <property type="match status" value="1"/>
</dbReference>
<dbReference type="Gene3D" id="3.30.70.2450">
    <property type="match status" value="1"/>
</dbReference>
<evidence type="ECO:0000256" key="1">
    <source>
        <dbReference type="ARBA" id="ARBA00001974"/>
    </source>
</evidence>
<feature type="domain" description="FAD-binding" evidence="5">
    <location>
        <begin position="5"/>
        <end position="342"/>
    </location>
</feature>
<dbReference type="GO" id="GO:0071949">
    <property type="term" value="F:FAD binding"/>
    <property type="evidence" value="ECO:0007669"/>
    <property type="project" value="InterPro"/>
</dbReference>
<dbReference type="Proteomes" id="UP000313066">
    <property type="component" value="Unassembled WGS sequence"/>
</dbReference>
<accession>A0A5N6B3L3</accession>
<comment type="cofactor">
    <cofactor evidence="1">
        <name>FAD</name>
        <dbReference type="ChEBI" id="CHEBI:57692"/>
    </cofactor>
</comment>
<gene>
    <name evidence="6" type="ORF">FH610_039405</name>
</gene>
<dbReference type="EMBL" id="VDMA02000035">
    <property type="protein sequence ID" value="KAB8175364.1"/>
    <property type="molecule type" value="Genomic_DNA"/>
</dbReference>
<dbReference type="Pfam" id="PF21274">
    <property type="entry name" value="Rng_hyd_C"/>
    <property type="match status" value="1"/>
</dbReference>
<evidence type="ECO:0000256" key="2">
    <source>
        <dbReference type="ARBA" id="ARBA00007801"/>
    </source>
</evidence>
<dbReference type="NCBIfam" id="NF004832">
    <property type="entry name" value="PRK06184.1"/>
    <property type="match status" value="1"/>
</dbReference>
<name>A0A5N6B3L3_9ACTN</name>
<dbReference type="InterPro" id="IPR002938">
    <property type="entry name" value="FAD-bd"/>
</dbReference>
<dbReference type="InterPro" id="IPR036249">
    <property type="entry name" value="Thioredoxin-like_sf"/>
</dbReference>
<dbReference type="RefSeq" id="WP_139580346.1">
    <property type="nucleotide sequence ID" value="NZ_VDMA02000035.1"/>
</dbReference>
<proteinExistence type="inferred from homology"/>